<accession>A1RTE8</accession>
<dbReference type="Proteomes" id="UP000002595">
    <property type="component" value="Chromosome"/>
</dbReference>
<dbReference type="eggNOG" id="arCOG00687">
    <property type="taxonomic scope" value="Archaea"/>
</dbReference>
<proteinExistence type="predicted"/>
<reference evidence="1" key="1">
    <citation type="submission" date="2006-12" db="EMBL/GenBank/DDBJ databases">
        <title>Complete sequence of Pyrobaculum islandicum DSM 4184.</title>
        <authorList>
            <person name="Copeland A."/>
            <person name="Lucas S."/>
            <person name="Lapidus A."/>
            <person name="Barry K."/>
            <person name="Detter J.C."/>
            <person name="Glavina del Rio T."/>
            <person name="Dalin E."/>
            <person name="Tice H."/>
            <person name="Pitluck S."/>
            <person name="Meincke L."/>
            <person name="Brettin T."/>
            <person name="Bruce D."/>
            <person name="Han C."/>
            <person name="Tapia R."/>
            <person name="Gilna P."/>
            <person name="Schmutz J."/>
            <person name="Larimer F."/>
            <person name="Land M."/>
            <person name="Hauser L."/>
            <person name="Kyrpides N."/>
            <person name="Mikhailova N."/>
            <person name="Cozen A.E."/>
            <person name="Fitz-Gibbon S.T."/>
            <person name="House C.H."/>
            <person name="Saltikov C."/>
            <person name="Lowe T."/>
            <person name="Richardson P."/>
        </authorList>
    </citation>
    <scope>NUCLEOTIDE SEQUENCE [LARGE SCALE GENOMIC DNA]</scope>
    <source>
        <strain evidence="1">DSM 4184</strain>
    </source>
</reference>
<dbReference type="GeneID" id="89862125"/>
<organism evidence="1 2">
    <name type="scientific">Pyrobaculum islandicum (strain DSM 4184 / JCM 9189 / GEO3)</name>
    <dbReference type="NCBI Taxonomy" id="384616"/>
    <lineage>
        <taxon>Archaea</taxon>
        <taxon>Thermoproteota</taxon>
        <taxon>Thermoprotei</taxon>
        <taxon>Thermoproteales</taxon>
        <taxon>Thermoproteaceae</taxon>
        <taxon>Pyrobaculum</taxon>
    </lineage>
</organism>
<sequence>MLEMPWQLVEERPDVLDLVTGMHLAVEEYMKRLLKETTGQEEPRLTTEELDRLLTPDRRELAYRIIEEVFPKYGLGKVLRG</sequence>
<dbReference type="AlphaFoldDB" id="A1RTE8"/>
<dbReference type="EMBL" id="CP000504">
    <property type="protein sequence ID" value="ABL88230.1"/>
    <property type="molecule type" value="Genomic_DNA"/>
</dbReference>
<name>A1RTE8_PYRIL</name>
<evidence type="ECO:0000313" key="1">
    <source>
        <dbReference type="EMBL" id="ABL88230.1"/>
    </source>
</evidence>
<dbReference type="HOGENOM" id="CLU_173772_0_0_2"/>
<keyword evidence="2" id="KW-1185">Reference proteome</keyword>
<protein>
    <submittedName>
        <fullName evidence="1">Uncharacterized protein</fullName>
    </submittedName>
</protein>
<evidence type="ECO:0000313" key="2">
    <source>
        <dbReference type="Proteomes" id="UP000002595"/>
    </source>
</evidence>
<dbReference type="KEGG" id="pis:Pisl_1057"/>
<dbReference type="RefSeq" id="WP_011762805.1">
    <property type="nucleotide sequence ID" value="NC_008701.1"/>
</dbReference>
<gene>
    <name evidence="1" type="ordered locus">Pisl_1057</name>
</gene>